<dbReference type="RefSeq" id="WP_193993671.1">
    <property type="nucleotide sequence ID" value="NZ_JADEXP010000114.1"/>
</dbReference>
<name>A0A928ZUJ4_LEPEC</name>
<gene>
    <name evidence="2" type="ORF">IQ260_13720</name>
</gene>
<dbReference type="Proteomes" id="UP000615026">
    <property type="component" value="Unassembled WGS sequence"/>
</dbReference>
<accession>A0A928ZUJ4</accession>
<reference evidence="2" key="1">
    <citation type="submission" date="2020-10" db="EMBL/GenBank/DDBJ databases">
        <authorList>
            <person name="Castelo-Branco R."/>
            <person name="Eusebio N."/>
            <person name="Adriana R."/>
            <person name="Vieira A."/>
            <person name="Brugerolle De Fraissinette N."/>
            <person name="Rezende De Castro R."/>
            <person name="Schneider M.P."/>
            <person name="Vasconcelos V."/>
            <person name="Leao P.N."/>
        </authorList>
    </citation>
    <scope>NUCLEOTIDE SEQUENCE</scope>
    <source>
        <strain evidence="2">LEGE 11479</strain>
    </source>
</reference>
<organism evidence="2 3">
    <name type="scientific">Leptolyngbya cf. ectocarpi LEGE 11479</name>
    <dbReference type="NCBI Taxonomy" id="1828722"/>
    <lineage>
        <taxon>Bacteria</taxon>
        <taxon>Bacillati</taxon>
        <taxon>Cyanobacteriota</taxon>
        <taxon>Cyanophyceae</taxon>
        <taxon>Leptolyngbyales</taxon>
        <taxon>Leptolyngbyaceae</taxon>
        <taxon>Leptolyngbya group</taxon>
        <taxon>Leptolyngbya</taxon>
    </lineage>
</organism>
<evidence type="ECO:0000313" key="3">
    <source>
        <dbReference type="Proteomes" id="UP000615026"/>
    </source>
</evidence>
<dbReference type="EMBL" id="JADEXP010000114">
    <property type="protein sequence ID" value="MBE9067713.1"/>
    <property type="molecule type" value="Genomic_DNA"/>
</dbReference>
<evidence type="ECO:0000256" key="1">
    <source>
        <dbReference type="SAM" id="MobiDB-lite"/>
    </source>
</evidence>
<feature type="region of interest" description="Disordered" evidence="1">
    <location>
        <begin position="32"/>
        <end position="54"/>
    </location>
</feature>
<evidence type="ECO:0000313" key="2">
    <source>
        <dbReference type="EMBL" id="MBE9067713.1"/>
    </source>
</evidence>
<protein>
    <submittedName>
        <fullName evidence="2">Uncharacterized protein</fullName>
    </submittedName>
</protein>
<comment type="caution">
    <text evidence="2">The sequence shown here is derived from an EMBL/GenBank/DDBJ whole genome shotgun (WGS) entry which is preliminary data.</text>
</comment>
<sequence>MDSLLRSLILSTVLIPNLFVVNAVAADMAPPELSRPFQPASPGIPQRRLSGGTR</sequence>
<dbReference type="AlphaFoldDB" id="A0A928ZUJ4"/>
<proteinExistence type="predicted"/>
<keyword evidence="3" id="KW-1185">Reference proteome</keyword>